<protein>
    <submittedName>
        <fullName evidence="2">Uncharacterized protein</fullName>
    </submittedName>
</protein>
<evidence type="ECO:0000313" key="2">
    <source>
        <dbReference type="EMBL" id="KFG28538.1"/>
    </source>
</evidence>
<reference evidence="2" key="1">
    <citation type="submission" date="2014-03" db="EMBL/GenBank/DDBJ databases">
        <authorList>
            <person name="Sibley D."/>
            <person name="Venepally P."/>
            <person name="Karamycheva S."/>
            <person name="Hadjithomas M."/>
            <person name="Khan A."/>
            <person name="Brunk B."/>
            <person name="Roos D."/>
            <person name="Caler E."/>
            <person name="Lorenzi H."/>
        </authorList>
    </citation>
    <scope>NUCLEOTIDE SEQUENCE [LARGE SCALE GENOMIC DNA]</scope>
    <source>
        <strain evidence="2">P89</strain>
    </source>
</reference>
<dbReference type="Proteomes" id="UP000028828">
    <property type="component" value="Unassembled WGS sequence"/>
</dbReference>
<dbReference type="AlphaFoldDB" id="A0A086J8S0"/>
<feature type="compositionally biased region" description="Basic and acidic residues" evidence="1">
    <location>
        <begin position="110"/>
        <end position="120"/>
    </location>
</feature>
<evidence type="ECO:0000256" key="1">
    <source>
        <dbReference type="SAM" id="MobiDB-lite"/>
    </source>
</evidence>
<accession>A0A086J8S0</accession>
<gene>
    <name evidence="2" type="ORF">TGP89_280465</name>
</gene>
<dbReference type="EMBL" id="AEYI02002354">
    <property type="protein sequence ID" value="KFG28538.1"/>
    <property type="molecule type" value="Genomic_DNA"/>
</dbReference>
<dbReference type="VEuPathDB" id="ToxoDB:TGP89_280465"/>
<organism evidence="2">
    <name type="scientific">Toxoplasma gondii p89</name>
    <dbReference type="NCBI Taxonomy" id="943119"/>
    <lineage>
        <taxon>Eukaryota</taxon>
        <taxon>Sar</taxon>
        <taxon>Alveolata</taxon>
        <taxon>Apicomplexa</taxon>
        <taxon>Conoidasida</taxon>
        <taxon>Coccidia</taxon>
        <taxon>Eucoccidiorida</taxon>
        <taxon>Eimeriorina</taxon>
        <taxon>Sarcocystidae</taxon>
        <taxon>Toxoplasma</taxon>
    </lineage>
</organism>
<sequence length="135" mass="15078">MWTNKQPTRRLPSYVCHYLFYLTSETGTPIFTACPLEGGVIPFRKEGNFSTRTSRRSPRTFRSQHTVAVRDAALRTTGLSSPRRSNFVRLCAVSGVEVGKRRQAQSSGDGRFRFSADKLQPDGFRASSTEQEAAA</sequence>
<name>A0A086J8S0_TOXGO</name>
<feature type="compositionally biased region" description="Polar residues" evidence="1">
    <location>
        <begin position="126"/>
        <end position="135"/>
    </location>
</feature>
<proteinExistence type="predicted"/>
<comment type="caution">
    <text evidence="2">The sequence shown here is derived from an EMBL/GenBank/DDBJ whole genome shotgun (WGS) entry which is preliminary data.</text>
</comment>
<feature type="region of interest" description="Disordered" evidence="1">
    <location>
        <begin position="102"/>
        <end position="135"/>
    </location>
</feature>